<accession>A0ABT7E6N1</accession>
<comment type="caution">
    <text evidence="2">The sequence shown here is derived from an EMBL/GenBank/DDBJ whole genome shotgun (WGS) entry which is preliminary data.</text>
</comment>
<keyword evidence="1" id="KW-0472">Membrane</keyword>
<keyword evidence="1" id="KW-1133">Transmembrane helix</keyword>
<feature type="transmembrane region" description="Helical" evidence="1">
    <location>
        <begin position="353"/>
        <end position="374"/>
    </location>
</feature>
<dbReference type="Proteomes" id="UP001301012">
    <property type="component" value="Unassembled WGS sequence"/>
</dbReference>
<dbReference type="PANTHER" id="PTHR37305:SF1">
    <property type="entry name" value="MEMBRANE PROTEIN"/>
    <property type="match status" value="1"/>
</dbReference>
<gene>
    <name evidence="2" type="ORF">QOZ84_03340</name>
</gene>
<evidence type="ECO:0000313" key="2">
    <source>
        <dbReference type="EMBL" id="MDK2562571.1"/>
    </source>
</evidence>
<proteinExistence type="predicted"/>
<evidence type="ECO:0008006" key="4">
    <source>
        <dbReference type="Google" id="ProtNLM"/>
    </source>
</evidence>
<dbReference type="RefSeq" id="WP_284131543.1">
    <property type="nucleotide sequence ID" value="NZ_JASKYM010000001.1"/>
</dbReference>
<protein>
    <recommendedName>
        <fullName evidence="4">ABC transporter permease</fullName>
    </recommendedName>
</protein>
<sequence length="382" mass="44044">MIELIKFELGKIFSKKSVWILILAVLWAGISLVTSQHTMLKFYGIDGVKEKQKILAPYEGEVITKESIKKLDDYHRIIRKKEKPSKEEFLKSEEMSFDYTVDIDPAYIVDNQEYKEAEMRAQLDKLKKEGKTDTFEYKNLEYIHNLVKERGIPTYHQKMSWSYSTDFEQISTFLSTLVALGIATIFSNDYQSKVASIVLSSKNGKNKLIKAKIISAAIFSTIIFIISNLSFLIYTAIENFNSYNEPLHLLRYLEATPFNITILQFYIRALAINFMGLILFTLLAMLVSLFVKNNMIATIITLVVYQAPTFICDFMPTEALYKIFRQLNISELMGVKPMFRNTDTYNIFGNPVLYSKLLITIALISIPIVLYMTVHFGKKQTL</sequence>
<dbReference type="PANTHER" id="PTHR37305">
    <property type="entry name" value="INTEGRAL MEMBRANE PROTEIN-RELATED"/>
    <property type="match status" value="1"/>
</dbReference>
<keyword evidence="1" id="KW-0812">Transmembrane</keyword>
<keyword evidence="3" id="KW-1185">Reference proteome</keyword>
<evidence type="ECO:0000313" key="3">
    <source>
        <dbReference type="Proteomes" id="UP001301012"/>
    </source>
</evidence>
<organism evidence="2 3">
    <name type="scientific">Romboutsia sedimentorum</name>
    <dbReference type="NCBI Taxonomy" id="1368474"/>
    <lineage>
        <taxon>Bacteria</taxon>
        <taxon>Bacillati</taxon>
        <taxon>Bacillota</taxon>
        <taxon>Clostridia</taxon>
        <taxon>Peptostreptococcales</taxon>
        <taxon>Peptostreptococcaceae</taxon>
        <taxon>Romboutsia</taxon>
    </lineage>
</organism>
<name>A0ABT7E6N1_9FIRM</name>
<feature type="transmembrane region" description="Helical" evidence="1">
    <location>
        <begin position="17"/>
        <end position="34"/>
    </location>
</feature>
<feature type="transmembrane region" description="Helical" evidence="1">
    <location>
        <begin position="265"/>
        <end position="287"/>
    </location>
</feature>
<evidence type="ECO:0000256" key="1">
    <source>
        <dbReference type="SAM" id="Phobius"/>
    </source>
</evidence>
<reference evidence="2 3" key="1">
    <citation type="submission" date="2023-05" db="EMBL/GenBank/DDBJ databases">
        <title>Rombocin, a short stable natural nisin variant, displays selective antimicrobial activity against Listeria monocytogenes and employs dual mode of action to kill target bacterial strains.</title>
        <authorList>
            <person name="Wambui J."/>
            <person name="Stephan R."/>
            <person name="Kuipers O.P."/>
        </authorList>
    </citation>
    <scope>NUCLEOTIDE SEQUENCE [LARGE SCALE GENOMIC DNA]</scope>
    <source>
        <strain evidence="2 3">RC002</strain>
    </source>
</reference>
<feature type="transmembrane region" description="Helical" evidence="1">
    <location>
        <begin position="213"/>
        <end position="237"/>
    </location>
</feature>
<dbReference type="EMBL" id="JASKYM010000001">
    <property type="protein sequence ID" value="MDK2562571.1"/>
    <property type="molecule type" value="Genomic_DNA"/>
</dbReference>